<dbReference type="InterPro" id="IPR006694">
    <property type="entry name" value="Fatty_acid_hydroxylase"/>
</dbReference>
<gene>
    <name evidence="8" type="ORF">MVES_000743</name>
</gene>
<keyword evidence="3 6" id="KW-1133">Transmembrane helix</keyword>
<keyword evidence="2 6" id="KW-0812">Transmembrane</keyword>
<dbReference type="GO" id="GO:0016020">
    <property type="term" value="C:membrane"/>
    <property type="evidence" value="ECO:0007669"/>
    <property type="project" value="UniProtKB-SubCell"/>
</dbReference>
<name>A0A2N1JEU5_9BASI</name>
<accession>A0A2N1JEU5</accession>
<evidence type="ECO:0000256" key="6">
    <source>
        <dbReference type="SAM" id="Phobius"/>
    </source>
</evidence>
<protein>
    <recommendedName>
        <fullName evidence="7">Fatty acid hydroxylase domain-containing protein</fullName>
    </recommendedName>
</protein>
<dbReference type="EMBL" id="KZ454988">
    <property type="protein sequence ID" value="PKI85036.1"/>
    <property type="molecule type" value="Genomic_DNA"/>
</dbReference>
<evidence type="ECO:0000256" key="4">
    <source>
        <dbReference type="ARBA" id="ARBA00023136"/>
    </source>
</evidence>
<evidence type="ECO:0000256" key="3">
    <source>
        <dbReference type="ARBA" id="ARBA00022989"/>
    </source>
</evidence>
<evidence type="ECO:0000313" key="9">
    <source>
        <dbReference type="Proteomes" id="UP000232875"/>
    </source>
</evidence>
<comment type="subcellular location">
    <subcellularLocation>
        <location evidence="1">Membrane</location>
    </subcellularLocation>
</comment>
<dbReference type="Pfam" id="PF04116">
    <property type="entry name" value="FA_hydroxylase"/>
    <property type="match status" value="1"/>
</dbReference>
<evidence type="ECO:0000256" key="2">
    <source>
        <dbReference type="ARBA" id="ARBA00022692"/>
    </source>
</evidence>
<dbReference type="PANTHER" id="PTHR11863">
    <property type="entry name" value="STEROL DESATURASE"/>
    <property type="match status" value="1"/>
</dbReference>
<dbReference type="InterPro" id="IPR050307">
    <property type="entry name" value="Sterol_Desaturase_Related"/>
</dbReference>
<organism evidence="8 9">
    <name type="scientific">Malassezia vespertilionis</name>
    <dbReference type="NCBI Taxonomy" id="2020962"/>
    <lineage>
        <taxon>Eukaryota</taxon>
        <taxon>Fungi</taxon>
        <taxon>Dikarya</taxon>
        <taxon>Basidiomycota</taxon>
        <taxon>Ustilaginomycotina</taxon>
        <taxon>Malasseziomycetes</taxon>
        <taxon>Malasseziales</taxon>
        <taxon>Malasseziaceae</taxon>
        <taxon>Malassezia</taxon>
    </lineage>
</organism>
<evidence type="ECO:0000256" key="5">
    <source>
        <dbReference type="SAM" id="MobiDB-lite"/>
    </source>
</evidence>
<proteinExistence type="predicted"/>
<evidence type="ECO:0000313" key="8">
    <source>
        <dbReference type="EMBL" id="PKI85036.1"/>
    </source>
</evidence>
<dbReference type="STRING" id="2020962.A0A2N1JEU5"/>
<feature type="compositionally biased region" description="Basic and acidic residues" evidence="5">
    <location>
        <begin position="11"/>
        <end position="20"/>
    </location>
</feature>
<feature type="region of interest" description="Disordered" evidence="5">
    <location>
        <begin position="1"/>
        <end position="20"/>
    </location>
</feature>
<dbReference type="GO" id="GO:0016491">
    <property type="term" value="F:oxidoreductase activity"/>
    <property type="evidence" value="ECO:0007669"/>
    <property type="project" value="InterPro"/>
</dbReference>
<dbReference type="Proteomes" id="UP000232875">
    <property type="component" value="Unassembled WGS sequence"/>
</dbReference>
<dbReference type="OrthoDB" id="6354873at2759"/>
<sequence length="338" mass="39344">MVQTKTAASDLRPRPGADAWKNKPFEELTFAQKALMTLGLVKRDDPNFSFPKPEKKIPVFLEWQQHKKLFPMIFLTFVLRWIYMRTTGNTIHPLAMYGFTLLVGSVIVDRQVKFLVDAVKRYGYLDAGAERDSVPEGMTGKLGKEFLVGFLVRPLLVHVLSYNRFEMPSLSLWLPVQLFIFTMIVDFIYYWVHRATHEVPFLWKYHSRHHTTKHPVVYLAAFADEPQEVFDVLGSPVIAYLLYPIGYDAFLIWSFYFVCVELLGHTGMRVYYPALITSTLLRPFGLEGIVEDHDLHHRMGWRDSFNYSKQSGFWDTLFGTFGERVECVPENIDYNFSI</sequence>
<evidence type="ECO:0000259" key="7">
    <source>
        <dbReference type="Pfam" id="PF04116"/>
    </source>
</evidence>
<evidence type="ECO:0000256" key="1">
    <source>
        <dbReference type="ARBA" id="ARBA00004370"/>
    </source>
</evidence>
<feature type="transmembrane region" description="Helical" evidence="6">
    <location>
        <begin position="172"/>
        <end position="192"/>
    </location>
</feature>
<dbReference type="AlphaFoldDB" id="A0A2N1JEU5"/>
<dbReference type="GO" id="GO:0008610">
    <property type="term" value="P:lipid biosynthetic process"/>
    <property type="evidence" value="ECO:0007669"/>
    <property type="project" value="InterPro"/>
</dbReference>
<reference evidence="8 9" key="1">
    <citation type="submission" date="2017-10" db="EMBL/GenBank/DDBJ databases">
        <title>A novel species of cold-tolerant Malassezia isolated from bats.</title>
        <authorList>
            <person name="Lorch J.M."/>
            <person name="Palmer J.M."/>
            <person name="Vanderwolf K.J."/>
            <person name="Schmidt K.Z."/>
            <person name="Verant M.L."/>
            <person name="Weller T.J."/>
            <person name="Blehert D.S."/>
        </authorList>
    </citation>
    <scope>NUCLEOTIDE SEQUENCE [LARGE SCALE GENOMIC DNA]</scope>
    <source>
        <strain evidence="8 9">NWHC:44797-103</strain>
    </source>
</reference>
<keyword evidence="4 6" id="KW-0472">Membrane</keyword>
<feature type="domain" description="Fatty acid hydroxylase" evidence="7">
    <location>
        <begin position="179"/>
        <end position="320"/>
    </location>
</feature>
<feature type="transmembrane region" description="Helical" evidence="6">
    <location>
        <begin position="237"/>
        <end position="259"/>
    </location>
</feature>
<dbReference type="GO" id="GO:0005506">
    <property type="term" value="F:iron ion binding"/>
    <property type="evidence" value="ECO:0007669"/>
    <property type="project" value="InterPro"/>
</dbReference>
<keyword evidence="9" id="KW-1185">Reference proteome</keyword>